<evidence type="ECO:0000256" key="3">
    <source>
        <dbReference type="ARBA" id="ARBA00022989"/>
    </source>
</evidence>
<proteinExistence type="predicted"/>
<dbReference type="Pfam" id="PF02535">
    <property type="entry name" value="Zip"/>
    <property type="match status" value="2"/>
</dbReference>
<keyword evidence="4 5" id="KW-0472">Membrane</keyword>
<keyword evidence="2 5" id="KW-0812">Transmembrane</keyword>
<feature type="transmembrane region" description="Helical" evidence="5">
    <location>
        <begin position="225"/>
        <end position="246"/>
    </location>
</feature>
<dbReference type="PANTHER" id="PTHR16950:SF16">
    <property type="entry name" value="ZINC TRANSPORTER ZIP13"/>
    <property type="match status" value="1"/>
</dbReference>
<evidence type="ECO:0000256" key="4">
    <source>
        <dbReference type="ARBA" id="ARBA00023136"/>
    </source>
</evidence>
<dbReference type="EMBL" id="DTMQ01000016">
    <property type="protein sequence ID" value="HGE98952.1"/>
    <property type="molecule type" value="Genomic_DNA"/>
</dbReference>
<comment type="caution">
    <text evidence="6">The sequence shown here is derived from an EMBL/GenBank/DDBJ whole genome shotgun (WGS) entry which is preliminary data.</text>
</comment>
<accession>A0A7C3YSM7</accession>
<dbReference type="InterPro" id="IPR003689">
    <property type="entry name" value="ZIP"/>
</dbReference>
<name>A0A7C3YSM7_UNCW3</name>
<evidence type="ECO:0000256" key="2">
    <source>
        <dbReference type="ARBA" id="ARBA00022692"/>
    </source>
</evidence>
<dbReference type="AlphaFoldDB" id="A0A7C3YSM7"/>
<gene>
    <name evidence="6" type="ORF">ENX07_02615</name>
</gene>
<reference evidence="6" key="1">
    <citation type="journal article" date="2020" name="mSystems">
        <title>Genome- and Community-Level Interaction Insights into Carbon Utilization and Element Cycling Functions of Hydrothermarchaeota in Hydrothermal Sediment.</title>
        <authorList>
            <person name="Zhou Z."/>
            <person name="Liu Y."/>
            <person name="Xu W."/>
            <person name="Pan J."/>
            <person name="Luo Z.H."/>
            <person name="Li M."/>
        </authorList>
    </citation>
    <scope>NUCLEOTIDE SEQUENCE [LARGE SCALE GENOMIC DNA]</scope>
    <source>
        <strain evidence="6">SpSt-906</strain>
    </source>
</reference>
<evidence type="ECO:0000256" key="1">
    <source>
        <dbReference type="ARBA" id="ARBA00004141"/>
    </source>
</evidence>
<feature type="transmembrane region" description="Helical" evidence="5">
    <location>
        <begin position="6"/>
        <end position="28"/>
    </location>
</feature>
<organism evidence="6">
    <name type="scientific">candidate division WOR-3 bacterium</name>
    <dbReference type="NCBI Taxonomy" id="2052148"/>
    <lineage>
        <taxon>Bacteria</taxon>
        <taxon>Bacteria division WOR-3</taxon>
    </lineage>
</organism>
<feature type="transmembrane region" description="Helical" evidence="5">
    <location>
        <begin position="192"/>
        <end position="213"/>
    </location>
</feature>
<dbReference type="GO" id="GO:0046873">
    <property type="term" value="F:metal ion transmembrane transporter activity"/>
    <property type="evidence" value="ECO:0007669"/>
    <property type="project" value="InterPro"/>
</dbReference>
<evidence type="ECO:0000256" key="5">
    <source>
        <dbReference type="SAM" id="Phobius"/>
    </source>
</evidence>
<keyword evidence="3 5" id="KW-1133">Transmembrane helix</keyword>
<dbReference type="GO" id="GO:0016020">
    <property type="term" value="C:membrane"/>
    <property type="evidence" value="ECO:0007669"/>
    <property type="project" value="UniProtKB-SubCell"/>
</dbReference>
<dbReference type="PANTHER" id="PTHR16950">
    <property type="entry name" value="ZINC TRANSPORTER SLC39A7 HISTIDINE-RICH MEMBRANE PROTEIN KE4"/>
    <property type="match status" value="1"/>
</dbReference>
<sequence>MMLIFLLTLLSTIVVSLLSLIGIFFILLKEKTLNLLLSHLIAFAGGVLFGVAFLHLLPEAMENNEPFPIFLLFLIGFLTFYLLERFLLWHHCHKKECPTHPFTYLNLYGDGLHNFIDGLIIAGGYLSSITSGIFLTIATIVHELPQEIGDFSLLLYGGFSKRKALFFNFLSALTAVLGAIFGFFLFSQFVSLLPYLLSYAAGNFTYIAASDIIPELHKEENLKKSFLSFLFFLFGLLAITLSKNFVPTH</sequence>
<feature type="transmembrane region" description="Helical" evidence="5">
    <location>
        <begin position="35"/>
        <end position="57"/>
    </location>
</feature>
<feature type="transmembrane region" description="Helical" evidence="5">
    <location>
        <begin position="69"/>
        <end position="88"/>
    </location>
</feature>
<feature type="transmembrane region" description="Helical" evidence="5">
    <location>
        <begin position="165"/>
        <end position="186"/>
    </location>
</feature>
<protein>
    <submittedName>
        <fullName evidence="6">ZIP family metal transporter</fullName>
    </submittedName>
</protein>
<evidence type="ECO:0000313" key="6">
    <source>
        <dbReference type="EMBL" id="HGE98952.1"/>
    </source>
</evidence>
<comment type="subcellular location">
    <subcellularLocation>
        <location evidence="1">Membrane</location>
        <topology evidence="1">Multi-pass membrane protein</topology>
    </subcellularLocation>
</comment>